<accession>A0A8H5NZL0</accession>
<evidence type="ECO:0000313" key="2">
    <source>
        <dbReference type="EMBL" id="KAF5585366.1"/>
    </source>
</evidence>
<sequence>MTEPTENGRLRARQFQRFYHHKPPLENRDLISEADLKSAFFHEPDYELSKCAAGEVEFPPEWATKRITLLRTSALPAPEVENVPAVAPDETESSEATATGVPPKSKTMRYLRSAVDTPGPDSMPGGWEDGEEFPFTEKQVARYLRWTKKQDGGHGKELGKTY</sequence>
<evidence type="ECO:0000313" key="3">
    <source>
        <dbReference type="Proteomes" id="UP000544095"/>
    </source>
</evidence>
<protein>
    <submittedName>
        <fullName evidence="2">Uncharacterized protein</fullName>
    </submittedName>
</protein>
<name>A0A8H5NZL0_9HYPO</name>
<dbReference type="Proteomes" id="UP000544095">
    <property type="component" value="Unassembled WGS sequence"/>
</dbReference>
<dbReference type="AlphaFoldDB" id="A0A8H5NZL0"/>
<gene>
    <name evidence="2" type="ORF">FPANT_7533</name>
</gene>
<reference evidence="2 3" key="1">
    <citation type="submission" date="2020-05" db="EMBL/GenBank/DDBJ databases">
        <title>Identification and distribution of gene clusters putatively required for synthesis of sphingolipid metabolism inhibitors in phylogenetically diverse species of the filamentous fungus Fusarium.</title>
        <authorList>
            <person name="Kim H.-S."/>
            <person name="Busman M."/>
            <person name="Brown D.W."/>
            <person name="Divon H."/>
            <person name="Uhlig S."/>
            <person name="Proctor R.H."/>
        </authorList>
    </citation>
    <scope>NUCLEOTIDE SEQUENCE [LARGE SCALE GENOMIC DNA]</scope>
    <source>
        <strain evidence="2 3">NRRL 25211</strain>
    </source>
</reference>
<feature type="region of interest" description="Disordered" evidence="1">
    <location>
        <begin position="85"/>
        <end position="109"/>
    </location>
</feature>
<dbReference type="EMBL" id="JAAOAR010000370">
    <property type="protein sequence ID" value="KAF5585366.1"/>
    <property type="molecule type" value="Genomic_DNA"/>
</dbReference>
<comment type="caution">
    <text evidence="2">The sequence shown here is derived from an EMBL/GenBank/DDBJ whole genome shotgun (WGS) entry which is preliminary data.</text>
</comment>
<evidence type="ECO:0000256" key="1">
    <source>
        <dbReference type="SAM" id="MobiDB-lite"/>
    </source>
</evidence>
<keyword evidence="3" id="KW-1185">Reference proteome</keyword>
<proteinExistence type="predicted"/>
<organism evidence="2 3">
    <name type="scientific">Fusarium pseudoanthophilum</name>
    <dbReference type="NCBI Taxonomy" id="48495"/>
    <lineage>
        <taxon>Eukaryota</taxon>
        <taxon>Fungi</taxon>
        <taxon>Dikarya</taxon>
        <taxon>Ascomycota</taxon>
        <taxon>Pezizomycotina</taxon>
        <taxon>Sordariomycetes</taxon>
        <taxon>Hypocreomycetidae</taxon>
        <taxon>Hypocreales</taxon>
        <taxon>Nectriaceae</taxon>
        <taxon>Fusarium</taxon>
        <taxon>Fusarium fujikuroi species complex</taxon>
    </lineage>
</organism>